<proteinExistence type="predicted"/>
<keyword evidence="9" id="KW-1185">Reference proteome</keyword>
<organism evidence="8 9">
    <name type="scientific">Novimethylophilus kurashikiensis</name>
    <dbReference type="NCBI Taxonomy" id="1825523"/>
    <lineage>
        <taxon>Bacteria</taxon>
        <taxon>Pseudomonadati</taxon>
        <taxon>Pseudomonadota</taxon>
        <taxon>Betaproteobacteria</taxon>
        <taxon>Nitrosomonadales</taxon>
        <taxon>Methylophilaceae</taxon>
        <taxon>Novimethylophilus</taxon>
    </lineage>
</organism>
<evidence type="ECO:0000256" key="6">
    <source>
        <dbReference type="SAM" id="Phobius"/>
    </source>
</evidence>
<feature type="transmembrane region" description="Helical" evidence="6">
    <location>
        <begin position="104"/>
        <end position="125"/>
    </location>
</feature>
<feature type="transmembrane region" description="Helical" evidence="6">
    <location>
        <begin position="34"/>
        <end position="52"/>
    </location>
</feature>
<name>A0A2R5F470_9PROT</name>
<dbReference type="GO" id="GO:0005886">
    <property type="term" value="C:plasma membrane"/>
    <property type="evidence" value="ECO:0007669"/>
    <property type="project" value="UniProtKB-SubCell"/>
</dbReference>
<dbReference type="InterPro" id="IPR019108">
    <property type="entry name" value="Caa3_assmbl_CtaG-rel"/>
</dbReference>
<sequence>MHRLIKAGICLATLLPLPCLAHVAEQDSPPSSEIWLWMCLALSLGLYLTGWARIVRKARDERRPLTNIALCFTLGWIVLAVALVPPLDTWSEHWFSAHMVQHELMMVVAAPLLVLGKPLGVWLWGLPSEMRPRLTQALRRPAILSVWRWLGRPLPAWMLHAVAIWGWHIPAFFDAALENNAIHIAQHLSFLVTALFFWWAVFDRASRGHAVISLFTTMMHTGALGALLTFSSAALYPAYVARALSHGLTPLEDQQLGGLIMWIPAGTAYLGAALGLLFGRLLKTSS</sequence>
<evidence type="ECO:0000256" key="2">
    <source>
        <dbReference type="ARBA" id="ARBA00022475"/>
    </source>
</evidence>
<feature type="transmembrane region" description="Helical" evidence="6">
    <location>
        <begin position="259"/>
        <end position="282"/>
    </location>
</feature>
<feature type="transmembrane region" description="Helical" evidence="6">
    <location>
        <begin position="181"/>
        <end position="202"/>
    </location>
</feature>
<feature type="transmembrane region" description="Helical" evidence="6">
    <location>
        <begin position="64"/>
        <end position="84"/>
    </location>
</feature>
<feature type="signal peptide" evidence="7">
    <location>
        <begin position="1"/>
        <end position="21"/>
    </location>
</feature>
<feature type="chain" id="PRO_5015335070" evidence="7">
    <location>
        <begin position="22"/>
        <end position="286"/>
    </location>
</feature>
<accession>A0A2R5F470</accession>
<evidence type="ECO:0000256" key="4">
    <source>
        <dbReference type="ARBA" id="ARBA00022989"/>
    </source>
</evidence>
<evidence type="ECO:0000256" key="3">
    <source>
        <dbReference type="ARBA" id="ARBA00022692"/>
    </source>
</evidence>
<comment type="caution">
    <text evidence="8">The sequence shown here is derived from an EMBL/GenBank/DDBJ whole genome shotgun (WGS) entry which is preliminary data.</text>
</comment>
<comment type="subcellular location">
    <subcellularLocation>
        <location evidence="1">Cell membrane</location>
        <topology evidence="1">Multi-pass membrane protein</topology>
    </subcellularLocation>
</comment>
<keyword evidence="4 6" id="KW-1133">Transmembrane helix</keyword>
<dbReference type="EMBL" id="BDOQ01000002">
    <property type="protein sequence ID" value="GBG12829.1"/>
    <property type="molecule type" value="Genomic_DNA"/>
</dbReference>
<keyword evidence="5 6" id="KW-0472">Membrane</keyword>
<dbReference type="Proteomes" id="UP000245081">
    <property type="component" value="Unassembled WGS sequence"/>
</dbReference>
<keyword evidence="2" id="KW-1003">Cell membrane</keyword>
<feature type="transmembrane region" description="Helical" evidence="6">
    <location>
        <begin position="146"/>
        <end position="169"/>
    </location>
</feature>
<dbReference type="AlphaFoldDB" id="A0A2R5F470"/>
<dbReference type="Pfam" id="PF09678">
    <property type="entry name" value="Caa3_CtaG"/>
    <property type="match status" value="1"/>
</dbReference>
<keyword evidence="3 6" id="KW-0812">Transmembrane</keyword>
<evidence type="ECO:0000256" key="1">
    <source>
        <dbReference type="ARBA" id="ARBA00004651"/>
    </source>
</evidence>
<keyword evidence="7" id="KW-0732">Signal</keyword>
<evidence type="ECO:0000313" key="8">
    <source>
        <dbReference type="EMBL" id="GBG12829.1"/>
    </source>
</evidence>
<protein>
    <submittedName>
        <fullName evidence="8">Multidrug transporter</fullName>
    </submittedName>
</protein>
<evidence type="ECO:0000313" key="9">
    <source>
        <dbReference type="Proteomes" id="UP000245081"/>
    </source>
</evidence>
<evidence type="ECO:0000256" key="7">
    <source>
        <dbReference type="SAM" id="SignalP"/>
    </source>
</evidence>
<gene>
    <name evidence="8" type="ORF">NMK_0364</name>
</gene>
<evidence type="ECO:0000256" key="5">
    <source>
        <dbReference type="ARBA" id="ARBA00023136"/>
    </source>
</evidence>
<reference evidence="8 9" key="1">
    <citation type="journal article" date="2018" name="Environ. Microbiol.">
        <title>Isolation and genomic characterization of Novimethylophilus kurashikiensis gen. nov. sp. nov., a new lanthanide-dependent methylotrophic species of Methylophilaceae.</title>
        <authorList>
            <person name="Lv H."/>
            <person name="Sahin N."/>
            <person name="Tani A."/>
        </authorList>
    </citation>
    <scope>NUCLEOTIDE SEQUENCE [LARGE SCALE GENOMIC DNA]</scope>
    <source>
        <strain evidence="8 9">La2-4</strain>
    </source>
</reference>
<feature type="transmembrane region" description="Helical" evidence="6">
    <location>
        <begin position="214"/>
        <end position="239"/>
    </location>
</feature>